<dbReference type="EMBL" id="JACIDO010000001">
    <property type="protein sequence ID" value="MBB3934385.1"/>
    <property type="molecule type" value="Genomic_DNA"/>
</dbReference>
<feature type="transmembrane region" description="Helical" evidence="1">
    <location>
        <begin position="20"/>
        <end position="39"/>
    </location>
</feature>
<reference evidence="2 3" key="1">
    <citation type="submission" date="2020-08" db="EMBL/GenBank/DDBJ databases">
        <title>Genomic Encyclopedia of Type Strains, Phase IV (KMG-IV): sequencing the most valuable type-strain genomes for metagenomic binning, comparative biology and taxonomic classification.</title>
        <authorList>
            <person name="Goeker M."/>
        </authorList>
    </citation>
    <scope>NUCLEOTIDE SEQUENCE [LARGE SCALE GENOMIC DNA]</scope>
    <source>
        <strain evidence="2 3">DSM 25024</strain>
    </source>
</reference>
<dbReference type="AlphaFoldDB" id="A0A7W6BQG2"/>
<sequence>MHDDASSALPRSRAEQMVRAAWILGLGGLVPFFVGAWMIVTGSEVIPLPDLPFVVLSYGAVILSFLGGIRWGAALNEPGRQSPTTLAQSVIPAIFAWVCTLLPSPWSFVGLAVAFAVQGVWDVTAIRAGRITTPWFAPLRIVLTVGAVVALAITAYASAQPLAY</sequence>
<evidence type="ECO:0000313" key="3">
    <source>
        <dbReference type="Proteomes" id="UP000531216"/>
    </source>
</evidence>
<dbReference type="InterPro" id="IPR021836">
    <property type="entry name" value="DUF3429"/>
</dbReference>
<feature type="transmembrane region" description="Helical" evidence="1">
    <location>
        <begin position="94"/>
        <end position="117"/>
    </location>
</feature>
<gene>
    <name evidence="2" type="ORF">GGR05_000496</name>
</gene>
<organism evidence="2 3">
    <name type="scientific">Aureimonas phyllosphaerae</name>
    <dbReference type="NCBI Taxonomy" id="1166078"/>
    <lineage>
        <taxon>Bacteria</taxon>
        <taxon>Pseudomonadati</taxon>
        <taxon>Pseudomonadota</taxon>
        <taxon>Alphaproteobacteria</taxon>
        <taxon>Hyphomicrobiales</taxon>
        <taxon>Aurantimonadaceae</taxon>
        <taxon>Aureimonas</taxon>
    </lineage>
</organism>
<comment type="caution">
    <text evidence="2">The sequence shown here is derived from an EMBL/GenBank/DDBJ whole genome shotgun (WGS) entry which is preliminary data.</text>
</comment>
<dbReference type="Pfam" id="PF11911">
    <property type="entry name" value="DUF3429"/>
    <property type="match status" value="1"/>
</dbReference>
<name>A0A7W6BQG2_9HYPH</name>
<dbReference type="OrthoDB" id="5297436at2"/>
<keyword evidence="1" id="KW-1133">Transmembrane helix</keyword>
<keyword evidence="1" id="KW-0472">Membrane</keyword>
<proteinExistence type="predicted"/>
<dbReference type="RefSeq" id="WP_090958404.1">
    <property type="nucleotide sequence ID" value="NZ_FOOA01000001.1"/>
</dbReference>
<dbReference type="PANTHER" id="PTHR15887:SF1">
    <property type="entry name" value="TRANSMEMBRANE PROTEIN 69"/>
    <property type="match status" value="1"/>
</dbReference>
<evidence type="ECO:0008006" key="4">
    <source>
        <dbReference type="Google" id="ProtNLM"/>
    </source>
</evidence>
<dbReference type="PANTHER" id="PTHR15887">
    <property type="entry name" value="TRANSMEMBRANE PROTEIN 69"/>
    <property type="match status" value="1"/>
</dbReference>
<evidence type="ECO:0000313" key="2">
    <source>
        <dbReference type="EMBL" id="MBB3934385.1"/>
    </source>
</evidence>
<dbReference type="Proteomes" id="UP000531216">
    <property type="component" value="Unassembled WGS sequence"/>
</dbReference>
<evidence type="ECO:0000256" key="1">
    <source>
        <dbReference type="SAM" id="Phobius"/>
    </source>
</evidence>
<accession>A0A7W6BQG2</accession>
<protein>
    <recommendedName>
        <fullName evidence="4">DUF3429 domain-containing protein</fullName>
    </recommendedName>
</protein>
<keyword evidence="1" id="KW-0812">Transmembrane</keyword>
<feature type="transmembrane region" description="Helical" evidence="1">
    <location>
        <begin position="137"/>
        <end position="159"/>
    </location>
</feature>
<keyword evidence="3" id="KW-1185">Reference proteome</keyword>
<feature type="transmembrane region" description="Helical" evidence="1">
    <location>
        <begin position="51"/>
        <end position="73"/>
    </location>
</feature>